<organism evidence="1">
    <name type="scientific">Anguilla anguilla</name>
    <name type="common">European freshwater eel</name>
    <name type="synonym">Muraena anguilla</name>
    <dbReference type="NCBI Taxonomy" id="7936"/>
    <lineage>
        <taxon>Eukaryota</taxon>
        <taxon>Metazoa</taxon>
        <taxon>Chordata</taxon>
        <taxon>Craniata</taxon>
        <taxon>Vertebrata</taxon>
        <taxon>Euteleostomi</taxon>
        <taxon>Actinopterygii</taxon>
        <taxon>Neopterygii</taxon>
        <taxon>Teleostei</taxon>
        <taxon>Anguilliformes</taxon>
        <taxon>Anguillidae</taxon>
        <taxon>Anguilla</taxon>
    </lineage>
</organism>
<dbReference type="EMBL" id="GBXM01050845">
    <property type="protein sequence ID" value="JAH57732.1"/>
    <property type="molecule type" value="Transcribed_RNA"/>
</dbReference>
<reference evidence="1" key="1">
    <citation type="submission" date="2014-11" db="EMBL/GenBank/DDBJ databases">
        <authorList>
            <person name="Amaro Gonzalez C."/>
        </authorList>
    </citation>
    <scope>NUCLEOTIDE SEQUENCE</scope>
</reference>
<accession>A0A0E9TWA8</accession>
<reference evidence="1" key="2">
    <citation type="journal article" date="2015" name="Fish Shellfish Immunol.">
        <title>Early steps in the European eel (Anguilla anguilla)-Vibrio vulnificus interaction in the gills: Role of the RtxA13 toxin.</title>
        <authorList>
            <person name="Callol A."/>
            <person name="Pajuelo D."/>
            <person name="Ebbesson L."/>
            <person name="Teles M."/>
            <person name="MacKenzie S."/>
            <person name="Amaro C."/>
        </authorList>
    </citation>
    <scope>NUCLEOTIDE SEQUENCE</scope>
</reference>
<protein>
    <submittedName>
        <fullName evidence="1">Uncharacterized protein</fullName>
    </submittedName>
</protein>
<proteinExistence type="predicted"/>
<name>A0A0E9TWA8_ANGAN</name>
<evidence type="ECO:0000313" key="1">
    <source>
        <dbReference type="EMBL" id="JAH57732.1"/>
    </source>
</evidence>
<dbReference type="AlphaFoldDB" id="A0A0E9TWA8"/>
<sequence length="70" mass="7874">MVLANCPRTKATLKRSSCFQLKREYGNPECLLIQSNVPSIPDNKRMRASAECNVIARGKLTLKKHLTKSD</sequence>